<feature type="binding site" evidence="7">
    <location>
        <position position="15"/>
    </location>
    <ligand>
        <name>substrate</name>
    </ligand>
</feature>
<protein>
    <recommendedName>
        <fullName evidence="2 5">Alanine dehydrogenase</fullName>
        <ecNumber evidence="2 5">1.4.1.1</ecNumber>
    </recommendedName>
</protein>
<evidence type="ECO:0000256" key="1">
    <source>
        <dbReference type="ARBA" id="ARBA00005689"/>
    </source>
</evidence>
<feature type="domain" description="Alanine dehydrogenase/pyridine nucleotide transhydrogenase N-terminal" evidence="10">
    <location>
        <begin position="4"/>
        <end position="136"/>
    </location>
</feature>
<dbReference type="NCBIfam" id="TIGR00518">
    <property type="entry name" value="alaDH"/>
    <property type="match status" value="1"/>
</dbReference>
<keyword evidence="4 5" id="KW-0520">NAD</keyword>
<feature type="binding site" evidence="7">
    <location>
        <position position="74"/>
    </location>
    <ligand>
        <name>substrate</name>
    </ligand>
</feature>
<evidence type="ECO:0000313" key="12">
    <source>
        <dbReference type="Proteomes" id="UP000198640"/>
    </source>
</evidence>
<reference evidence="11 12" key="1">
    <citation type="submission" date="2016-10" db="EMBL/GenBank/DDBJ databases">
        <authorList>
            <person name="de Groot N.N."/>
        </authorList>
    </citation>
    <scope>NUCLEOTIDE SEQUENCE [LARGE SCALE GENOMIC DNA]</scope>
    <source>
        <strain evidence="11 12">Nm1</strain>
    </source>
</reference>
<comment type="catalytic activity">
    <reaction evidence="5">
        <text>L-alanine + NAD(+) + H2O = pyruvate + NH4(+) + NADH + H(+)</text>
        <dbReference type="Rhea" id="RHEA:18405"/>
        <dbReference type="ChEBI" id="CHEBI:15361"/>
        <dbReference type="ChEBI" id="CHEBI:15377"/>
        <dbReference type="ChEBI" id="CHEBI:15378"/>
        <dbReference type="ChEBI" id="CHEBI:28938"/>
        <dbReference type="ChEBI" id="CHEBI:57540"/>
        <dbReference type="ChEBI" id="CHEBI:57945"/>
        <dbReference type="ChEBI" id="CHEBI:57972"/>
        <dbReference type="EC" id="1.4.1.1"/>
    </reaction>
</comment>
<dbReference type="InterPro" id="IPR008143">
    <property type="entry name" value="Ala_DH/PNT_CS2"/>
</dbReference>
<feature type="domain" description="Alanine dehydrogenase/pyridine nucleotide transhydrogenase NAD(H)-binding" evidence="9">
    <location>
        <begin position="148"/>
        <end position="296"/>
    </location>
</feature>
<accession>A0A1H3GWF3</accession>
<dbReference type="Pfam" id="PF01262">
    <property type="entry name" value="AlaDh_PNT_C"/>
    <property type="match status" value="1"/>
</dbReference>
<feature type="binding site" evidence="8">
    <location>
        <position position="219"/>
    </location>
    <ligand>
        <name>NAD(+)</name>
        <dbReference type="ChEBI" id="CHEBI:57540"/>
    </ligand>
</feature>
<gene>
    <name evidence="11" type="ORF">SAMN05421881_101710</name>
</gene>
<feature type="binding site" evidence="8">
    <location>
        <position position="197"/>
    </location>
    <ligand>
        <name>NAD(+)</name>
        <dbReference type="ChEBI" id="CHEBI:57540"/>
    </ligand>
</feature>
<dbReference type="UniPathway" id="UPA00527">
    <property type="reaction ID" value="UER00585"/>
</dbReference>
<feature type="binding site" evidence="8">
    <location>
        <begin position="266"/>
        <end position="269"/>
    </location>
    <ligand>
        <name>NAD(+)</name>
        <dbReference type="ChEBI" id="CHEBI:57540"/>
    </ligand>
</feature>
<evidence type="ECO:0000313" key="11">
    <source>
        <dbReference type="EMBL" id="SDY07390.1"/>
    </source>
</evidence>
<dbReference type="Proteomes" id="UP000198640">
    <property type="component" value="Unassembled WGS sequence"/>
</dbReference>
<feature type="binding site" evidence="8">
    <location>
        <position position="278"/>
    </location>
    <ligand>
        <name>NAD(+)</name>
        <dbReference type="ChEBI" id="CHEBI:57540"/>
    </ligand>
</feature>
<dbReference type="PANTHER" id="PTHR42795">
    <property type="entry name" value="ALANINE DEHYDROGENASE"/>
    <property type="match status" value="1"/>
</dbReference>
<dbReference type="InterPro" id="IPR007886">
    <property type="entry name" value="AlaDH/PNT_N"/>
</dbReference>
<feature type="active site" description="Proton donor/acceptor" evidence="6">
    <location>
        <position position="95"/>
    </location>
</feature>
<dbReference type="Gene3D" id="3.40.50.720">
    <property type="entry name" value="NAD(P)-binding Rossmann-like Domain"/>
    <property type="match status" value="2"/>
</dbReference>
<dbReference type="SMART" id="SM01002">
    <property type="entry name" value="AlaDh_PNT_C"/>
    <property type="match status" value="1"/>
</dbReference>
<feature type="binding site" evidence="8">
    <location>
        <begin position="297"/>
        <end position="300"/>
    </location>
    <ligand>
        <name>NAD(+)</name>
        <dbReference type="ChEBI" id="CHEBI:57540"/>
    </ligand>
</feature>
<dbReference type="InterPro" id="IPR008141">
    <property type="entry name" value="Ala_DH"/>
</dbReference>
<keyword evidence="8" id="KW-0547">Nucleotide-binding</keyword>
<dbReference type="OrthoDB" id="9804592at2"/>
<evidence type="ECO:0000256" key="2">
    <source>
        <dbReference type="ARBA" id="ARBA00012897"/>
    </source>
</evidence>
<sequence>MNIGLPREIKDNEYRVGLTPGSVHALVEQGHRVWVQSGAGMGSFISDEDYRSAGAEIVPCAEDAWAAQLVVKVKEPTEAEYRYLRKDLLLFTYLHLASNETLTERLLASGASAIAYETVQTADGTLPLLRPMSEVAGRMAVQVGAMYLLKTQGGRGVLMSGVPGVAPANVVILGAGTVGTNAARVAAGMGAAVTVLDISHDRLKMLDDHFPGRLQTLFSDRLNIQEVVGQADLVIGAVLIPGGRSPWLITREMLPQMRNGAVIVDVAVDQGGCVETTRATTHSDPVFEIDGVLHYGVANMPGAVPRTSTFALNNQTAAYVLSLANEGLAAMRHDRALLHGLNICRGHVTHPAVAQAFELACVSPEALIG</sequence>
<evidence type="ECO:0000256" key="8">
    <source>
        <dbReference type="PIRSR" id="PIRSR000183-3"/>
    </source>
</evidence>
<dbReference type="GO" id="GO:0000166">
    <property type="term" value="F:nucleotide binding"/>
    <property type="evidence" value="ECO:0007669"/>
    <property type="project" value="UniProtKB-KW"/>
</dbReference>
<dbReference type="InterPro" id="IPR007698">
    <property type="entry name" value="AlaDH/PNT_NAD(H)-bd"/>
</dbReference>
<dbReference type="FunFam" id="3.40.50.720:FF:000049">
    <property type="entry name" value="Alanine dehydrogenase"/>
    <property type="match status" value="1"/>
</dbReference>
<feature type="active site" description="Proton donor/acceptor" evidence="6">
    <location>
        <position position="269"/>
    </location>
</feature>
<proteinExistence type="inferred from homology"/>
<dbReference type="GO" id="GO:0005886">
    <property type="term" value="C:plasma membrane"/>
    <property type="evidence" value="ECO:0007669"/>
    <property type="project" value="TreeGrafter"/>
</dbReference>
<name>A0A1H3GWF3_9PROT</name>
<dbReference type="RefSeq" id="WP_090413239.1">
    <property type="nucleotide sequence ID" value="NZ_FNOY01000017.1"/>
</dbReference>
<dbReference type="InterPro" id="IPR008142">
    <property type="entry name" value="AlaDH/PNT_CS1"/>
</dbReference>
<dbReference type="EC" id="1.4.1.1" evidence="2 5"/>
<dbReference type="SUPFAM" id="SSF52283">
    <property type="entry name" value="Formate/glycerate dehydrogenase catalytic domain-like"/>
    <property type="match status" value="1"/>
</dbReference>
<dbReference type="GO" id="GO:0042853">
    <property type="term" value="P:L-alanine catabolic process"/>
    <property type="evidence" value="ECO:0007669"/>
    <property type="project" value="UniProtKB-UniPathway"/>
</dbReference>
<dbReference type="Pfam" id="PF05222">
    <property type="entry name" value="AlaDh_PNT_N"/>
    <property type="match status" value="1"/>
</dbReference>
<comment type="similarity">
    <text evidence="1 5">Belongs to the AlaDH/PNT family.</text>
</comment>
<dbReference type="PIRSF" id="PIRSF000183">
    <property type="entry name" value="Alanine_dh"/>
    <property type="match status" value="1"/>
</dbReference>
<feature type="binding site" evidence="8">
    <location>
        <begin position="238"/>
        <end position="239"/>
    </location>
    <ligand>
        <name>NAD(+)</name>
        <dbReference type="ChEBI" id="CHEBI:57540"/>
    </ligand>
</feature>
<keyword evidence="3 5" id="KW-0560">Oxidoreductase</keyword>
<dbReference type="GO" id="GO:0000286">
    <property type="term" value="F:alanine dehydrogenase activity"/>
    <property type="evidence" value="ECO:0007669"/>
    <property type="project" value="UniProtKB-UniRule"/>
</dbReference>
<evidence type="ECO:0000256" key="7">
    <source>
        <dbReference type="PIRSR" id="PIRSR000183-2"/>
    </source>
</evidence>
<evidence type="ECO:0000259" key="10">
    <source>
        <dbReference type="SMART" id="SM01003"/>
    </source>
</evidence>
<dbReference type="STRING" id="44576.SAMN05421881_101710"/>
<evidence type="ECO:0000256" key="4">
    <source>
        <dbReference type="ARBA" id="ARBA00023027"/>
    </source>
</evidence>
<dbReference type="InterPro" id="IPR036291">
    <property type="entry name" value="NAD(P)-bd_dom_sf"/>
</dbReference>
<evidence type="ECO:0000256" key="5">
    <source>
        <dbReference type="PIRNR" id="PIRNR000183"/>
    </source>
</evidence>
<dbReference type="CDD" id="cd05305">
    <property type="entry name" value="L-AlaDH"/>
    <property type="match status" value="1"/>
</dbReference>
<dbReference type="EMBL" id="FNOY01000017">
    <property type="protein sequence ID" value="SDY07390.1"/>
    <property type="molecule type" value="Genomic_DNA"/>
</dbReference>
<dbReference type="PROSITE" id="PS00837">
    <property type="entry name" value="ALADH_PNT_2"/>
    <property type="match status" value="1"/>
</dbReference>
<dbReference type="SMART" id="SM01003">
    <property type="entry name" value="AlaDh_PNT_N"/>
    <property type="match status" value="1"/>
</dbReference>
<organism evidence="11 12">
    <name type="scientific">Nitrosomonas halophila</name>
    <dbReference type="NCBI Taxonomy" id="44576"/>
    <lineage>
        <taxon>Bacteria</taxon>
        <taxon>Pseudomonadati</taxon>
        <taxon>Pseudomonadota</taxon>
        <taxon>Betaproteobacteria</taxon>
        <taxon>Nitrosomonadales</taxon>
        <taxon>Nitrosomonadaceae</taxon>
        <taxon>Nitrosomonas</taxon>
    </lineage>
</organism>
<dbReference type="PROSITE" id="PS00836">
    <property type="entry name" value="ALADH_PNT_1"/>
    <property type="match status" value="1"/>
</dbReference>
<dbReference type="AlphaFoldDB" id="A0A1H3GWF3"/>
<evidence type="ECO:0000259" key="9">
    <source>
        <dbReference type="SMART" id="SM01002"/>
    </source>
</evidence>
<feature type="binding site" evidence="8">
    <location>
        <position position="202"/>
    </location>
    <ligand>
        <name>NAD(+)</name>
        <dbReference type="ChEBI" id="CHEBI:57540"/>
    </ligand>
</feature>
<evidence type="ECO:0000256" key="6">
    <source>
        <dbReference type="PIRSR" id="PIRSR000183-1"/>
    </source>
</evidence>
<feature type="binding site" evidence="8">
    <location>
        <position position="133"/>
    </location>
    <ligand>
        <name>NAD(+)</name>
        <dbReference type="ChEBI" id="CHEBI:57540"/>
    </ligand>
</feature>
<dbReference type="SUPFAM" id="SSF51735">
    <property type="entry name" value="NAD(P)-binding Rossmann-fold domains"/>
    <property type="match status" value="1"/>
</dbReference>
<keyword evidence="12" id="KW-1185">Reference proteome</keyword>
<dbReference type="PANTHER" id="PTHR42795:SF1">
    <property type="entry name" value="ALANINE DEHYDROGENASE"/>
    <property type="match status" value="1"/>
</dbReference>
<evidence type="ECO:0000256" key="3">
    <source>
        <dbReference type="ARBA" id="ARBA00023002"/>
    </source>
</evidence>